<dbReference type="GO" id="GO:0005829">
    <property type="term" value="C:cytosol"/>
    <property type="evidence" value="ECO:0007669"/>
    <property type="project" value="TreeGrafter"/>
</dbReference>
<dbReference type="EMBL" id="PGFA01000002">
    <property type="protein sequence ID" value="PJJ54745.1"/>
    <property type="molecule type" value="Genomic_DNA"/>
</dbReference>
<dbReference type="SUPFAM" id="SSF48334">
    <property type="entry name" value="DNA repair protein MutS, domain III"/>
    <property type="match status" value="1"/>
</dbReference>
<evidence type="ECO:0000313" key="6">
    <source>
        <dbReference type="EMBL" id="PJJ54745.1"/>
    </source>
</evidence>
<evidence type="ECO:0000256" key="2">
    <source>
        <dbReference type="ARBA" id="ARBA00022840"/>
    </source>
</evidence>
<dbReference type="InterPro" id="IPR000432">
    <property type="entry name" value="DNA_mismatch_repair_MutS_C"/>
</dbReference>
<evidence type="ECO:0000256" key="4">
    <source>
        <dbReference type="SAM" id="Phobius"/>
    </source>
</evidence>
<keyword evidence="7" id="KW-1185">Reference proteome</keyword>
<dbReference type="Gene3D" id="1.10.1420.10">
    <property type="match status" value="1"/>
</dbReference>
<dbReference type="Pfam" id="PF00488">
    <property type="entry name" value="MutS_V"/>
    <property type="match status" value="2"/>
</dbReference>
<dbReference type="Gene3D" id="3.40.50.300">
    <property type="entry name" value="P-loop containing nucleotide triphosphate hydrolases"/>
    <property type="match status" value="1"/>
</dbReference>
<keyword evidence="1" id="KW-0547">Nucleotide-binding</keyword>
<name>A0A2M9B9Y3_9BACT</name>
<feature type="domain" description="DNA mismatch repair proteins mutS family" evidence="5">
    <location>
        <begin position="433"/>
        <end position="632"/>
    </location>
</feature>
<keyword evidence="3" id="KW-0238">DNA-binding</keyword>
<comment type="caution">
    <text evidence="6">The sequence shown here is derived from an EMBL/GenBank/DDBJ whole genome shotgun (WGS) entry which is preliminary data.</text>
</comment>
<dbReference type="InterPro" id="IPR027417">
    <property type="entry name" value="P-loop_NTPase"/>
</dbReference>
<keyword evidence="2" id="KW-0067">ATP-binding</keyword>
<keyword evidence="4" id="KW-1133">Transmembrane helix</keyword>
<evidence type="ECO:0000259" key="5">
    <source>
        <dbReference type="SMART" id="SM00534"/>
    </source>
</evidence>
<protein>
    <submittedName>
        <fullName evidence="6">MutS-like protein</fullName>
    </submittedName>
</protein>
<dbReference type="InterPro" id="IPR036187">
    <property type="entry name" value="DNA_mismatch_repair_MutS_sf"/>
</dbReference>
<dbReference type="GO" id="GO:0030983">
    <property type="term" value="F:mismatched DNA binding"/>
    <property type="evidence" value="ECO:0007669"/>
    <property type="project" value="InterPro"/>
</dbReference>
<dbReference type="RefSeq" id="WP_245882881.1">
    <property type="nucleotide sequence ID" value="NZ_PGFA01000002.1"/>
</dbReference>
<dbReference type="GO" id="GO:0005524">
    <property type="term" value="F:ATP binding"/>
    <property type="evidence" value="ECO:0007669"/>
    <property type="project" value="UniProtKB-KW"/>
</dbReference>
<evidence type="ECO:0000256" key="3">
    <source>
        <dbReference type="ARBA" id="ARBA00023125"/>
    </source>
</evidence>
<dbReference type="PANTHER" id="PTHR11361:SF99">
    <property type="entry name" value="DNA MISMATCH REPAIR PROTEIN"/>
    <property type="match status" value="1"/>
</dbReference>
<dbReference type="PANTHER" id="PTHR11361">
    <property type="entry name" value="DNA MISMATCH REPAIR PROTEIN MUTS FAMILY MEMBER"/>
    <property type="match status" value="1"/>
</dbReference>
<reference evidence="6 7" key="1">
    <citation type="submission" date="2017-11" db="EMBL/GenBank/DDBJ databases">
        <title>Genomic Encyclopedia of Archaeal and Bacterial Type Strains, Phase II (KMG-II): From Individual Species to Whole Genera.</title>
        <authorList>
            <person name="Goeker M."/>
        </authorList>
    </citation>
    <scope>NUCLEOTIDE SEQUENCE [LARGE SCALE GENOMIC DNA]</scope>
    <source>
        <strain evidence="6 7">DSM 11115</strain>
    </source>
</reference>
<dbReference type="SUPFAM" id="SSF52540">
    <property type="entry name" value="P-loop containing nucleoside triphosphate hydrolases"/>
    <property type="match status" value="1"/>
</dbReference>
<dbReference type="SMART" id="SM00534">
    <property type="entry name" value="MUTSac"/>
    <property type="match status" value="1"/>
</dbReference>
<organism evidence="6 7">
    <name type="scientific">Hymenobacter chitinivorans DSM 11115</name>
    <dbReference type="NCBI Taxonomy" id="1121954"/>
    <lineage>
        <taxon>Bacteria</taxon>
        <taxon>Pseudomonadati</taxon>
        <taxon>Bacteroidota</taxon>
        <taxon>Cytophagia</taxon>
        <taxon>Cytophagales</taxon>
        <taxon>Hymenobacteraceae</taxon>
        <taxon>Hymenobacter</taxon>
    </lineage>
</organism>
<evidence type="ECO:0000313" key="7">
    <source>
        <dbReference type="Proteomes" id="UP000228535"/>
    </source>
</evidence>
<gene>
    <name evidence="6" type="ORF">CLV45_3091</name>
</gene>
<dbReference type="GO" id="GO:0140664">
    <property type="term" value="F:ATP-dependent DNA damage sensor activity"/>
    <property type="evidence" value="ECO:0007669"/>
    <property type="project" value="InterPro"/>
</dbReference>
<dbReference type="GO" id="GO:0006298">
    <property type="term" value="P:mismatch repair"/>
    <property type="evidence" value="ECO:0007669"/>
    <property type="project" value="InterPro"/>
</dbReference>
<keyword evidence="4" id="KW-0812">Transmembrane</keyword>
<feature type="transmembrane region" description="Helical" evidence="4">
    <location>
        <begin position="221"/>
        <end position="242"/>
    </location>
</feature>
<dbReference type="AlphaFoldDB" id="A0A2M9B9Y3"/>
<evidence type="ECO:0000256" key="1">
    <source>
        <dbReference type="ARBA" id="ARBA00022741"/>
    </source>
</evidence>
<dbReference type="Proteomes" id="UP000228535">
    <property type="component" value="Unassembled WGS sequence"/>
</dbReference>
<keyword evidence="4" id="KW-0472">Membrane</keyword>
<feature type="transmembrane region" description="Helical" evidence="4">
    <location>
        <begin position="248"/>
        <end position="269"/>
    </location>
</feature>
<proteinExistence type="predicted"/>
<sequence>MPVASSAFRPLTVAPAELFAENLAAHTAQEQYYAGRHRVVAWVRLAAFGASVAAVWLLFARGQLGAAFAVVAVAYVVFLLLVRWHNAVGYQREHYRLLAQLNQDELLRLEGKLTGFDAGLRYLDAQHPYAADLDVFGAHSLYQLLNRTTSRLGHDWLAGWLLAPAPPTVIAQRQQAVAELAPDVAWQQEWQARARHYPKQDADPRTFTEWLRQPDFFRGKGWLKVLLLGLPPVAVGSVALWLLGYSAWPALVAVLVLGGLNAVFGRARAEYFRHSSSMRDALRATRDQLAWFEAQTWTSPRLRELHATVHAGASQQPASALLGQLSRITGLFSARESPLVAIILNNLLLWDLWCMWQLERWKTRLGGQLDAMLEVGAELEALVSLAGFQAANPTYATPELSPTPLEVTATGLGHPLIFARQRITNDFSTQGAGQTGVITGSNMSGKSTFLRTVGLNMVLAQAGAAVCARQLRLAPAQVYTAMRTQDNLAESTSSFYAELKRLRLLLQLTFNNDQLTISSQQSTATHQPATDNEQPTTKPVFYLLDEILKGTNSLDRHRGAQALIRQLHERQASGLVSTHDLELSAMAEELPGAVTNYSFNSTIEGDEIRFDYRLTPGPCREFNASKLMQLMGIEVKW</sequence>
<dbReference type="InterPro" id="IPR045076">
    <property type="entry name" value="MutS"/>
</dbReference>
<feature type="transmembrane region" description="Helical" evidence="4">
    <location>
        <begin position="39"/>
        <end position="59"/>
    </location>
</feature>
<feature type="transmembrane region" description="Helical" evidence="4">
    <location>
        <begin position="65"/>
        <end position="82"/>
    </location>
</feature>
<accession>A0A2M9B9Y3</accession>